<reference evidence="8" key="1">
    <citation type="journal article" date="2020" name="Stud. Mycol.">
        <title>101 Dothideomycetes genomes: a test case for predicting lifestyles and emergence of pathogens.</title>
        <authorList>
            <person name="Haridas S."/>
            <person name="Albert R."/>
            <person name="Binder M."/>
            <person name="Bloem J."/>
            <person name="Labutti K."/>
            <person name="Salamov A."/>
            <person name="Andreopoulos B."/>
            <person name="Baker S."/>
            <person name="Barry K."/>
            <person name="Bills G."/>
            <person name="Bluhm B."/>
            <person name="Cannon C."/>
            <person name="Castanera R."/>
            <person name="Culley D."/>
            <person name="Daum C."/>
            <person name="Ezra D."/>
            <person name="Gonzalez J."/>
            <person name="Henrissat B."/>
            <person name="Kuo A."/>
            <person name="Liang C."/>
            <person name="Lipzen A."/>
            <person name="Lutzoni F."/>
            <person name="Magnuson J."/>
            <person name="Mondo S."/>
            <person name="Nolan M."/>
            <person name="Ohm R."/>
            <person name="Pangilinan J."/>
            <person name="Park H.-J."/>
            <person name="Ramirez L."/>
            <person name="Alfaro M."/>
            <person name="Sun H."/>
            <person name="Tritt A."/>
            <person name="Yoshinaga Y."/>
            <person name="Zwiers L.-H."/>
            <person name="Turgeon B."/>
            <person name="Goodwin S."/>
            <person name="Spatafora J."/>
            <person name="Crous P."/>
            <person name="Grigoriev I."/>
        </authorList>
    </citation>
    <scope>NUCLEOTIDE SEQUENCE</scope>
    <source>
        <strain evidence="8">CBS 207.26</strain>
    </source>
</reference>
<gene>
    <name evidence="8" type="ORF">K469DRAFT_550434</name>
</gene>
<evidence type="ECO:0000256" key="2">
    <source>
        <dbReference type="ARBA" id="ARBA00022692"/>
    </source>
</evidence>
<evidence type="ECO:0000259" key="7">
    <source>
        <dbReference type="Pfam" id="PF20684"/>
    </source>
</evidence>
<dbReference type="AlphaFoldDB" id="A0A6A6ERI3"/>
<feature type="domain" description="Rhodopsin" evidence="7">
    <location>
        <begin position="6"/>
        <end position="176"/>
    </location>
</feature>
<dbReference type="GO" id="GO:0016020">
    <property type="term" value="C:membrane"/>
    <property type="evidence" value="ECO:0007669"/>
    <property type="project" value="UniProtKB-SubCell"/>
</dbReference>
<keyword evidence="9" id="KW-1185">Reference proteome</keyword>
<evidence type="ECO:0000313" key="8">
    <source>
        <dbReference type="EMBL" id="KAF2193328.1"/>
    </source>
</evidence>
<organism evidence="8 9">
    <name type="scientific">Zopfia rhizophila CBS 207.26</name>
    <dbReference type="NCBI Taxonomy" id="1314779"/>
    <lineage>
        <taxon>Eukaryota</taxon>
        <taxon>Fungi</taxon>
        <taxon>Dikarya</taxon>
        <taxon>Ascomycota</taxon>
        <taxon>Pezizomycotina</taxon>
        <taxon>Dothideomycetes</taxon>
        <taxon>Dothideomycetes incertae sedis</taxon>
        <taxon>Zopfiaceae</taxon>
        <taxon>Zopfia</taxon>
    </lineage>
</organism>
<evidence type="ECO:0000256" key="5">
    <source>
        <dbReference type="ARBA" id="ARBA00038359"/>
    </source>
</evidence>
<dbReference type="Proteomes" id="UP000800200">
    <property type="component" value="Unassembled WGS sequence"/>
</dbReference>
<comment type="similarity">
    <text evidence="5">Belongs to the SAT4 family.</text>
</comment>
<accession>A0A6A6ERI3</accession>
<dbReference type="InterPro" id="IPR052337">
    <property type="entry name" value="SAT4-like"/>
</dbReference>
<dbReference type="InterPro" id="IPR049326">
    <property type="entry name" value="Rhodopsin_dom_fungi"/>
</dbReference>
<keyword evidence="3 6" id="KW-1133">Transmembrane helix</keyword>
<name>A0A6A6ERI3_9PEZI</name>
<dbReference type="OrthoDB" id="5329176at2759"/>
<sequence length="182" mass="20281">LSLSIELTYNTAVAGIKVSIILLYLRFAGNKIFRLLCVWTIALVGGVYFISQVVCLVQCVPVSKNWDYTGKVKGHCIRKIPWFFFSASFNVVTDIWILALPAKTLLSVKIRWRDKAMLFFIFGMGAIPCVASIVRLHTPHLVLVSRDPLYDTVPINIWSMIEVNVAIMCASAPGILPCPPLP</sequence>
<feature type="non-terminal residue" evidence="8">
    <location>
        <position position="1"/>
    </location>
</feature>
<keyword evidence="2 6" id="KW-0812">Transmembrane</keyword>
<feature type="transmembrane region" description="Helical" evidence="6">
    <location>
        <begin position="36"/>
        <end position="63"/>
    </location>
</feature>
<dbReference type="PANTHER" id="PTHR33048">
    <property type="entry name" value="PTH11-LIKE INTEGRAL MEMBRANE PROTEIN (AFU_ORTHOLOGUE AFUA_5G11245)"/>
    <property type="match status" value="1"/>
</dbReference>
<feature type="transmembrane region" description="Helical" evidence="6">
    <location>
        <begin position="83"/>
        <end position="106"/>
    </location>
</feature>
<evidence type="ECO:0000313" key="9">
    <source>
        <dbReference type="Proteomes" id="UP000800200"/>
    </source>
</evidence>
<dbReference type="Pfam" id="PF20684">
    <property type="entry name" value="Fung_rhodopsin"/>
    <property type="match status" value="1"/>
</dbReference>
<comment type="subcellular location">
    <subcellularLocation>
        <location evidence="1">Membrane</location>
        <topology evidence="1">Multi-pass membrane protein</topology>
    </subcellularLocation>
</comment>
<dbReference type="PANTHER" id="PTHR33048:SF123">
    <property type="entry name" value="INTEGRAL MEMBRANE PROTEIN"/>
    <property type="match status" value="1"/>
</dbReference>
<dbReference type="EMBL" id="ML994613">
    <property type="protein sequence ID" value="KAF2193328.1"/>
    <property type="molecule type" value="Genomic_DNA"/>
</dbReference>
<evidence type="ECO:0000256" key="3">
    <source>
        <dbReference type="ARBA" id="ARBA00022989"/>
    </source>
</evidence>
<evidence type="ECO:0000256" key="6">
    <source>
        <dbReference type="SAM" id="Phobius"/>
    </source>
</evidence>
<feature type="transmembrane region" description="Helical" evidence="6">
    <location>
        <begin position="12"/>
        <end position="29"/>
    </location>
</feature>
<keyword evidence="4 6" id="KW-0472">Membrane</keyword>
<evidence type="ECO:0000256" key="4">
    <source>
        <dbReference type="ARBA" id="ARBA00023136"/>
    </source>
</evidence>
<proteinExistence type="inferred from homology"/>
<evidence type="ECO:0000256" key="1">
    <source>
        <dbReference type="ARBA" id="ARBA00004141"/>
    </source>
</evidence>
<protein>
    <recommendedName>
        <fullName evidence="7">Rhodopsin domain-containing protein</fullName>
    </recommendedName>
</protein>
<feature type="transmembrane region" description="Helical" evidence="6">
    <location>
        <begin position="118"/>
        <end position="137"/>
    </location>
</feature>